<dbReference type="Gene3D" id="2.170.130.30">
    <property type="match status" value="1"/>
</dbReference>
<feature type="domain" description="Transcobalamin-like C-terminal" evidence="2">
    <location>
        <begin position="194"/>
        <end position="261"/>
    </location>
</feature>
<evidence type="ECO:0000256" key="1">
    <source>
        <dbReference type="SAM" id="MobiDB-lite"/>
    </source>
</evidence>
<protein>
    <recommendedName>
        <fullName evidence="2">Transcobalamin-like C-terminal domain-containing protein</fullName>
    </recommendedName>
</protein>
<gene>
    <name evidence="3" type="ordered locus">Toce_0348</name>
</gene>
<accession>D9S0W5</accession>
<dbReference type="EMBL" id="CP002131">
    <property type="protein sequence ID" value="ADL07129.1"/>
    <property type="molecule type" value="Genomic_DNA"/>
</dbReference>
<dbReference type="Pfam" id="PF14478">
    <property type="entry name" value="DUF4430"/>
    <property type="match status" value="1"/>
</dbReference>
<dbReference type="AlphaFoldDB" id="D9S0W5"/>
<dbReference type="KEGG" id="toc:Toce_0348"/>
<evidence type="ECO:0000259" key="2">
    <source>
        <dbReference type="Pfam" id="PF14478"/>
    </source>
</evidence>
<evidence type="ECO:0000313" key="4">
    <source>
        <dbReference type="Proteomes" id="UP000000272"/>
    </source>
</evidence>
<dbReference type="OrthoDB" id="1947068at2"/>
<feature type="compositionally biased region" description="Low complexity" evidence="1">
    <location>
        <begin position="118"/>
        <end position="130"/>
    </location>
</feature>
<organism evidence="3 4">
    <name type="scientific">Thermosediminibacter oceani (strain ATCC BAA-1034 / DSM 16646 / JW/IW-1228P)</name>
    <dbReference type="NCBI Taxonomy" id="555079"/>
    <lineage>
        <taxon>Bacteria</taxon>
        <taxon>Bacillati</taxon>
        <taxon>Bacillota</taxon>
        <taxon>Clostridia</taxon>
        <taxon>Thermosediminibacterales</taxon>
        <taxon>Thermosediminibacteraceae</taxon>
        <taxon>Thermosediminibacter</taxon>
    </lineage>
</organism>
<feature type="region of interest" description="Disordered" evidence="1">
    <location>
        <begin position="66"/>
        <end position="162"/>
    </location>
</feature>
<dbReference type="HOGENOM" id="CLU_087947_0_0_9"/>
<name>D9S0W5_THEOJ</name>
<dbReference type="eggNOG" id="COG5492">
    <property type="taxonomic scope" value="Bacteria"/>
</dbReference>
<reference evidence="3 4" key="1">
    <citation type="journal article" date="2010" name="Stand. Genomic Sci.">
        <title>Complete genome sequence of Thermosediminibacter oceani type strain (JW/IW-1228P).</title>
        <authorList>
            <person name="Pitluck S."/>
            <person name="Yasawong M."/>
            <person name="Munk C."/>
            <person name="Nolan M."/>
            <person name="Lapidus A."/>
            <person name="Lucas S."/>
            <person name="Glavina Del Rio T."/>
            <person name="Tice H."/>
            <person name="Cheng J.F."/>
            <person name="Bruce D."/>
            <person name="Detter C."/>
            <person name="Tapia R."/>
            <person name="Han C."/>
            <person name="Goodwin L."/>
            <person name="Liolios K."/>
            <person name="Ivanova N."/>
            <person name="Mavromatis K."/>
            <person name="Mikhailova N."/>
            <person name="Pati A."/>
            <person name="Chen A."/>
            <person name="Palaniappan K."/>
            <person name="Land M."/>
            <person name="Hauser L."/>
            <person name="Chang Y.J."/>
            <person name="Jeffries C.D."/>
            <person name="Rohde M."/>
            <person name="Spring S."/>
            <person name="Sikorski J."/>
            <person name="Goker M."/>
            <person name="Woyke T."/>
            <person name="Bristow J."/>
            <person name="Eisen J.A."/>
            <person name="Markowitz V."/>
            <person name="Hugenholtz P."/>
            <person name="Kyrpides N.C."/>
            <person name="Klenk H.P."/>
        </authorList>
    </citation>
    <scope>NUCLEOTIDE SEQUENCE [LARGE SCALE GENOMIC DNA]</scope>
    <source>
        <strain evidence="4">ATCC BAA-1034 / DSM 16646 / JW/IW-1228P</strain>
    </source>
</reference>
<evidence type="ECO:0000313" key="3">
    <source>
        <dbReference type="EMBL" id="ADL07129.1"/>
    </source>
</evidence>
<keyword evidence="4" id="KW-1185">Reference proteome</keyword>
<feature type="compositionally biased region" description="Basic and acidic residues" evidence="1">
    <location>
        <begin position="86"/>
        <end position="117"/>
    </location>
</feature>
<feature type="compositionally biased region" description="Basic and acidic residues" evidence="1">
    <location>
        <begin position="131"/>
        <end position="156"/>
    </location>
</feature>
<sequence length="276" mass="28821">MAFLLAVAVGCVIYAPKIFYDTKERPLTAVKENQALVPGEANTNPTKAGTGEAPNASIEGLAVQKDGVLTNTSPKLETGTGSGGTKVEKKVIEKAEPSDGSSKTKKEETSGTKKEPFGKGAASTGGAASSSRDDAPRHVPEKKDTDSSGDSTKETDSSSAGAGGCRIEIAIVGKGGRVLYGPKTVTVKENNRWGLTALGALDSTGIDYKTGQGYDGFVVSIAGETNKGMAGWMYSVNDEVPMAAASEKKIEPGDRIIWWYNESINNPPPTWDSLAE</sequence>
<dbReference type="STRING" id="555079.Toce_0348"/>
<proteinExistence type="predicted"/>
<dbReference type="Proteomes" id="UP000000272">
    <property type="component" value="Chromosome"/>
</dbReference>
<dbReference type="InterPro" id="IPR027954">
    <property type="entry name" value="Transcobalamin-like_C"/>
</dbReference>